<proteinExistence type="inferred from homology"/>
<sequence>MYNSARLYVGRLSDQAHERDVEKFFKGYGKLKEINLKNGFGFVEFEDPRDAEDAVYDLNGKDLCGERVIVEHARGTGRFRGGGDRDRGGDRYGYGPPRRRGGGGIDKYGPPVRTEFRVLVENLSSRVSWQDLKDYMRQAGEVTFADAHKHRANQGNVEFATQYDMENALKKLDGTELKGRKIRVVEDRPSKRRSRSRSRSRSRDSRSRSRSQSRSRSRGKSRSRSKSRSPRRSRSRSRSPSPKKSRSRSGSPRNADKDRSSDKEKSKSKSRSRSRSRDRDD</sequence>
<feature type="compositionally biased region" description="Basic residues" evidence="10">
    <location>
        <begin position="190"/>
        <end position="200"/>
    </location>
</feature>
<keyword evidence="5" id="KW-0677">Repeat</keyword>
<dbReference type="Gene3D" id="3.30.70.330">
    <property type="match status" value="2"/>
</dbReference>
<dbReference type="SMART" id="SM00360">
    <property type="entry name" value="RRM"/>
    <property type="match status" value="2"/>
</dbReference>
<keyword evidence="3" id="KW-0597">Phosphoprotein</keyword>
<comment type="subcellular location">
    <subcellularLocation>
        <location evidence="1">Nucleus</location>
    </subcellularLocation>
</comment>
<keyword evidence="7" id="KW-0508">mRNA splicing</keyword>
<evidence type="ECO:0000256" key="7">
    <source>
        <dbReference type="ARBA" id="ARBA00023187"/>
    </source>
</evidence>
<keyword evidence="4" id="KW-0507">mRNA processing</keyword>
<evidence type="ECO:0000256" key="5">
    <source>
        <dbReference type="ARBA" id="ARBA00022737"/>
    </source>
</evidence>
<evidence type="ECO:0000256" key="8">
    <source>
        <dbReference type="ARBA" id="ARBA00023242"/>
    </source>
</evidence>
<feature type="compositionally biased region" description="Basic residues" evidence="10">
    <location>
        <begin position="208"/>
        <end position="247"/>
    </location>
</feature>
<dbReference type="PANTHER" id="PTHR23003">
    <property type="entry name" value="RNA RECOGNITION MOTIF RRM DOMAIN CONTAINING PROTEIN"/>
    <property type="match status" value="1"/>
</dbReference>
<evidence type="ECO:0000256" key="3">
    <source>
        <dbReference type="ARBA" id="ARBA00022553"/>
    </source>
</evidence>
<dbReference type="GO" id="GO:0005634">
    <property type="term" value="C:nucleus"/>
    <property type="evidence" value="ECO:0007669"/>
    <property type="project" value="UniProtKB-SubCell"/>
</dbReference>
<evidence type="ECO:0000259" key="11">
    <source>
        <dbReference type="PROSITE" id="PS50102"/>
    </source>
</evidence>
<keyword evidence="13" id="KW-1185">Reference proteome</keyword>
<dbReference type="CDD" id="cd12337">
    <property type="entry name" value="RRM1_SRSF4_like"/>
    <property type="match status" value="1"/>
</dbReference>
<dbReference type="PROSITE" id="PS50102">
    <property type="entry name" value="RRM"/>
    <property type="match status" value="2"/>
</dbReference>
<feature type="domain" description="RRM" evidence="11">
    <location>
        <begin position="116"/>
        <end position="189"/>
    </location>
</feature>
<dbReference type="PANTHER" id="PTHR23003:SF51">
    <property type="entry name" value="SERINE-ARGININE PROTEIN 55"/>
    <property type="match status" value="1"/>
</dbReference>
<evidence type="ECO:0000256" key="1">
    <source>
        <dbReference type="ARBA" id="ARBA00004123"/>
    </source>
</evidence>
<dbReference type="EMBL" id="JAIZAY010000003">
    <property type="protein sequence ID" value="KAJ8045782.1"/>
    <property type="molecule type" value="Genomic_DNA"/>
</dbReference>
<dbReference type="Proteomes" id="UP001152320">
    <property type="component" value="Chromosome 3"/>
</dbReference>
<gene>
    <name evidence="12" type="ORF">HOLleu_08863</name>
</gene>
<keyword evidence="8" id="KW-0539">Nucleus</keyword>
<organism evidence="12 13">
    <name type="scientific">Holothuria leucospilota</name>
    <name type="common">Black long sea cucumber</name>
    <name type="synonym">Mertensiothuria leucospilota</name>
    <dbReference type="NCBI Taxonomy" id="206669"/>
    <lineage>
        <taxon>Eukaryota</taxon>
        <taxon>Metazoa</taxon>
        <taxon>Echinodermata</taxon>
        <taxon>Eleutherozoa</taxon>
        <taxon>Echinozoa</taxon>
        <taxon>Holothuroidea</taxon>
        <taxon>Aspidochirotacea</taxon>
        <taxon>Aspidochirotida</taxon>
        <taxon>Holothuriidae</taxon>
        <taxon>Holothuria</taxon>
    </lineage>
</organism>
<keyword evidence="6 9" id="KW-0694">RNA-binding</keyword>
<dbReference type="GO" id="GO:0006397">
    <property type="term" value="P:mRNA processing"/>
    <property type="evidence" value="ECO:0007669"/>
    <property type="project" value="UniProtKB-KW"/>
</dbReference>
<feature type="region of interest" description="Disordered" evidence="10">
    <location>
        <begin position="78"/>
        <end position="108"/>
    </location>
</feature>
<evidence type="ECO:0000313" key="13">
    <source>
        <dbReference type="Proteomes" id="UP001152320"/>
    </source>
</evidence>
<dbReference type="OrthoDB" id="1099063at2759"/>
<comment type="similarity">
    <text evidence="2">Belongs to the splicing factor SR family.</text>
</comment>
<accession>A0A9Q1CI12</accession>
<dbReference type="GO" id="GO:0008380">
    <property type="term" value="P:RNA splicing"/>
    <property type="evidence" value="ECO:0007669"/>
    <property type="project" value="UniProtKB-KW"/>
</dbReference>
<feature type="region of interest" description="Disordered" evidence="10">
    <location>
        <begin position="180"/>
        <end position="281"/>
    </location>
</feature>
<evidence type="ECO:0000256" key="6">
    <source>
        <dbReference type="ARBA" id="ARBA00022884"/>
    </source>
</evidence>
<evidence type="ECO:0000256" key="9">
    <source>
        <dbReference type="PROSITE-ProRule" id="PRU00176"/>
    </source>
</evidence>
<evidence type="ECO:0000256" key="2">
    <source>
        <dbReference type="ARBA" id="ARBA00010269"/>
    </source>
</evidence>
<dbReference type="FunFam" id="3.30.70.330:FF:000420">
    <property type="entry name" value="serine-arginine protein 55 isoform X1"/>
    <property type="match status" value="1"/>
</dbReference>
<reference evidence="12" key="1">
    <citation type="submission" date="2021-10" db="EMBL/GenBank/DDBJ databases">
        <title>Tropical sea cucumber genome reveals ecological adaptation and Cuvierian tubules defense mechanism.</title>
        <authorList>
            <person name="Chen T."/>
        </authorList>
    </citation>
    <scope>NUCLEOTIDE SEQUENCE</scope>
    <source>
        <strain evidence="12">Nanhai2018</strain>
        <tissue evidence="12">Muscle</tissue>
    </source>
</reference>
<comment type="caution">
    <text evidence="12">The sequence shown here is derived from an EMBL/GenBank/DDBJ whole genome shotgun (WGS) entry which is preliminary data.</text>
</comment>
<dbReference type="InterPro" id="IPR035979">
    <property type="entry name" value="RBD_domain_sf"/>
</dbReference>
<dbReference type="GO" id="GO:0005737">
    <property type="term" value="C:cytoplasm"/>
    <property type="evidence" value="ECO:0007669"/>
    <property type="project" value="TreeGrafter"/>
</dbReference>
<dbReference type="Pfam" id="PF00076">
    <property type="entry name" value="RRM_1"/>
    <property type="match status" value="2"/>
</dbReference>
<dbReference type="SUPFAM" id="SSF54928">
    <property type="entry name" value="RNA-binding domain, RBD"/>
    <property type="match status" value="2"/>
</dbReference>
<feature type="compositionally biased region" description="Basic and acidic residues" evidence="10">
    <location>
        <begin position="180"/>
        <end position="189"/>
    </location>
</feature>
<dbReference type="GO" id="GO:0003729">
    <property type="term" value="F:mRNA binding"/>
    <property type="evidence" value="ECO:0007669"/>
    <property type="project" value="TreeGrafter"/>
</dbReference>
<dbReference type="InterPro" id="IPR000504">
    <property type="entry name" value="RRM_dom"/>
</dbReference>
<protein>
    <submittedName>
        <fullName evidence="12">Serine/arginine-rich splicing factor 4</fullName>
    </submittedName>
</protein>
<feature type="compositionally biased region" description="Basic and acidic residues" evidence="10">
    <location>
        <begin position="81"/>
        <end position="90"/>
    </location>
</feature>
<dbReference type="InterPro" id="IPR050374">
    <property type="entry name" value="RRT5_SRSF_SR"/>
</dbReference>
<feature type="domain" description="RRM" evidence="11">
    <location>
        <begin position="5"/>
        <end position="75"/>
    </location>
</feature>
<dbReference type="InterPro" id="IPR012677">
    <property type="entry name" value="Nucleotide-bd_a/b_plait_sf"/>
</dbReference>
<dbReference type="FunFam" id="3.30.70.330:FF:000028">
    <property type="entry name" value="Putative serine/arginine-rich splicing factor 4"/>
    <property type="match status" value="1"/>
</dbReference>
<evidence type="ECO:0000256" key="10">
    <source>
        <dbReference type="SAM" id="MobiDB-lite"/>
    </source>
</evidence>
<evidence type="ECO:0000256" key="4">
    <source>
        <dbReference type="ARBA" id="ARBA00022664"/>
    </source>
</evidence>
<feature type="compositionally biased region" description="Basic and acidic residues" evidence="10">
    <location>
        <begin position="254"/>
        <end position="267"/>
    </location>
</feature>
<evidence type="ECO:0000313" key="12">
    <source>
        <dbReference type="EMBL" id="KAJ8045782.1"/>
    </source>
</evidence>
<name>A0A9Q1CI12_HOLLE</name>
<dbReference type="AlphaFoldDB" id="A0A9Q1CI12"/>